<name>A0A5C3F7T9_9BASI</name>
<accession>A0A5C3F7T9</accession>
<feature type="binding site" evidence="3">
    <location>
        <position position="153"/>
    </location>
    <ligand>
        <name>Cu cation</name>
        <dbReference type="ChEBI" id="CHEBI:23378"/>
    </ligand>
</feature>
<evidence type="ECO:0000313" key="8">
    <source>
        <dbReference type="Proteomes" id="UP000323386"/>
    </source>
</evidence>
<evidence type="ECO:0000256" key="1">
    <source>
        <dbReference type="ARBA" id="ARBA00010996"/>
    </source>
</evidence>
<dbReference type="GO" id="GO:0005739">
    <property type="term" value="C:mitochondrion"/>
    <property type="evidence" value="ECO:0007669"/>
    <property type="project" value="GOC"/>
</dbReference>
<dbReference type="Gene3D" id="3.40.30.10">
    <property type="entry name" value="Glutaredoxin"/>
    <property type="match status" value="1"/>
</dbReference>
<feature type="compositionally biased region" description="Basic and acidic residues" evidence="5">
    <location>
        <begin position="300"/>
        <end position="314"/>
    </location>
</feature>
<evidence type="ECO:0000256" key="4">
    <source>
        <dbReference type="PIRSR" id="PIRSR603782-2"/>
    </source>
</evidence>
<keyword evidence="3" id="KW-0479">Metal-binding</keyword>
<dbReference type="PANTHER" id="PTHR12151">
    <property type="entry name" value="ELECTRON TRANSPORT PROTIN SCO1/SENC FAMILY MEMBER"/>
    <property type="match status" value="1"/>
</dbReference>
<dbReference type="Pfam" id="PF02630">
    <property type="entry name" value="SCO1-SenC"/>
    <property type="match status" value="1"/>
</dbReference>
<feature type="compositionally biased region" description="Pro residues" evidence="5">
    <location>
        <begin position="315"/>
        <end position="325"/>
    </location>
</feature>
<evidence type="ECO:0000313" key="7">
    <source>
        <dbReference type="EMBL" id="SPO40538.1"/>
    </source>
</evidence>
<feature type="disulfide bond" description="Redox-active" evidence="4">
    <location>
        <begin position="153"/>
        <end position="157"/>
    </location>
</feature>
<dbReference type="CDD" id="cd02968">
    <property type="entry name" value="SCO"/>
    <property type="match status" value="1"/>
</dbReference>
<dbReference type="FunFam" id="3.40.30.10:FF:000013">
    <property type="entry name" value="Blast:Protein SCO1 homolog, mitochondrial"/>
    <property type="match status" value="1"/>
</dbReference>
<keyword evidence="4" id="KW-1015">Disulfide bond</keyword>
<dbReference type="GO" id="GO:0033617">
    <property type="term" value="P:mitochondrial respiratory chain complex IV assembly"/>
    <property type="evidence" value="ECO:0007669"/>
    <property type="project" value="TreeGrafter"/>
</dbReference>
<feature type="region of interest" description="Disordered" evidence="5">
    <location>
        <begin position="300"/>
        <end position="325"/>
    </location>
</feature>
<keyword evidence="2 3" id="KW-0186">Copper</keyword>
<feature type="domain" description="Thioredoxin" evidence="6">
    <location>
        <begin position="105"/>
        <end position="285"/>
    </location>
</feature>
<dbReference type="EMBL" id="OOIP01000020">
    <property type="protein sequence ID" value="SPO40538.1"/>
    <property type="molecule type" value="Genomic_DNA"/>
</dbReference>
<feature type="binding site" evidence="3">
    <location>
        <position position="246"/>
    </location>
    <ligand>
        <name>Cu cation</name>
        <dbReference type="ChEBI" id="CHEBI:23378"/>
    </ligand>
</feature>
<dbReference type="OrthoDB" id="270009at2759"/>
<proteinExistence type="inferred from homology"/>
<evidence type="ECO:0000259" key="6">
    <source>
        <dbReference type="PROSITE" id="PS51352"/>
    </source>
</evidence>
<reference evidence="7 8" key="1">
    <citation type="submission" date="2018-03" db="EMBL/GenBank/DDBJ databases">
        <authorList>
            <person name="Guldener U."/>
        </authorList>
    </citation>
    <scope>NUCLEOTIDE SEQUENCE [LARGE SCALE GENOMIC DNA]</scope>
    <source>
        <strain evidence="7 8">DAOM196992</strain>
    </source>
</reference>
<feature type="region of interest" description="Disordered" evidence="5">
    <location>
        <begin position="28"/>
        <end position="68"/>
    </location>
</feature>
<organism evidence="7 8">
    <name type="scientific">Pseudozyma flocculosa</name>
    <dbReference type="NCBI Taxonomy" id="84751"/>
    <lineage>
        <taxon>Eukaryota</taxon>
        <taxon>Fungi</taxon>
        <taxon>Dikarya</taxon>
        <taxon>Basidiomycota</taxon>
        <taxon>Ustilaginomycotina</taxon>
        <taxon>Ustilaginomycetes</taxon>
        <taxon>Ustilaginales</taxon>
        <taxon>Ustilaginaceae</taxon>
        <taxon>Pseudozyma</taxon>
    </lineage>
</organism>
<gene>
    <name evidence="7" type="ORF">PSFLO_06020</name>
</gene>
<feature type="compositionally biased region" description="Low complexity" evidence="5">
    <location>
        <begin position="28"/>
        <end position="52"/>
    </location>
</feature>
<dbReference type="InterPro" id="IPR036249">
    <property type="entry name" value="Thioredoxin-like_sf"/>
</dbReference>
<dbReference type="PANTHER" id="PTHR12151:SF5">
    <property type="entry name" value="AT19154P"/>
    <property type="match status" value="1"/>
</dbReference>
<feature type="binding site" evidence="3">
    <location>
        <position position="157"/>
    </location>
    <ligand>
        <name>Cu cation</name>
        <dbReference type="ChEBI" id="CHEBI:23378"/>
    </ligand>
</feature>
<sequence>MRSALPLATQCMRSAFARSRAIPTAAPLGRLASGSGSSSPLRALSTRGYASSSGGGGNSPSSDREAAKTRAAVGPFNLRAGLLFLATGAGLLYYFQREKAQVQARRAADTAQAKVGRPRIGGPFSLVTSTSHPFTHDDLLGSFSLIYFGFTNCPDICPEELDKMGEVVDRMANHFGGKNYINPVFVSCDPARDTVEALARYVDDFHPSMVGLTGSFDEVKRACKAYRVYFSTPPDADPNGDYLVDHSIFFYLMDPEGKFVDAFGRSVDAQETGDKVQAYMKQWFDAGLDIREADARLRVQRDGRPKVDQAHKPDAPPPAAPAKAA</sequence>
<comment type="similarity">
    <text evidence="1">Belongs to the SCO1/2 family.</text>
</comment>
<dbReference type="InterPro" id="IPR013766">
    <property type="entry name" value="Thioredoxin_domain"/>
</dbReference>
<dbReference type="AlphaFoldDB" id="A0A5C3F7T9"/>
<dbReference type="Proteomes" id="UP000323386">
    <property type="component" value="Unassembled WGS sequence"/>
</dbReference>
<dbReference type="SUPFAM" id="SSF52833">
    <property type="entry name" value="Thioredoxin-like"/>
    <property type="match status" value="1"/>
</dbReference>
<dbReference type="PROSITE" id="PS51352">
    <property type="entry name" value="THIOREDOXIN_2"/>
    <property type="match status" value="1"/>
</dbReference>
<evidence type="ECO:0000256" key="5">
    <source>
        <dbReference type="SAM" id="MobiDB-lite"/>
    </source>
</evidence>
<protein>
    <submittedName>
        <fullName evidence="7">Probable SCO1 - involved in stabilization of Cox1p and Cox2p</fullName>
    </submittedName>
</protein>
<keyword evidence="8" id="KW-1185">Reference proteome</keyword>
<dbReference type="InterPro" id="IPR003782">
    <property type="entry name" value="SCO1/SenC"/>
</dbReference>
<dbReference type="GO" id="GO:0005507">
    <property type="term" value="F:copper ion binding"/>
    <property type="evidence" value="ECO:0007669"/>
    <property type="project" value="UniProtKB-ARBA"/>
</dbReference>
<evidence type="ECO:0000256" key="3">
    <source>
        <dbReference type="PIRSR" id="PIRSR603782-1"/>
    </source>
</evidence>
<evidence type="ECO:0000256" key="2">
    <source>
        <dbReference type="ARBA" id="ARBA00023008"/>
    </source>
</evidence>